<evidence type="ECO:0000256" key="1">
    <source>
        <dbReference type="SAM" id="MobiDB-lite"/>
    </source>
</evidence>
<dbReference type="AlphaFoldDB" id="A0A6J7B184"/>
<organism evidence="2">
    <name type="scientific">freshwater metagenome</name>
    <dbReference type="NCBI Taxonomy" id="449393"/>
    <lineage>
        <taxon>unclassified sequences</taxon>
        <taxon>metagenomes</taxon>
        <taxon>ecological metagenomes</taxon>
    </lineage>
</organism>
<evidence type="ECO:0000313" key="2">
    <source>
        <dbReference type="EMBL" id="CAB4838603.1"/>
    </source>
</evidence>
<proteinExistence type="predicted"/>
<name>A0A6J7B184_9ZZZZ</name>
<reference evidence="2" key="1">
    <citation type="submission" date="2020-05" db="EMBL/GenBank/DDBJ databases">
        <authorList>
            <person name="Chiriac C."/>
            <person name="Salcher M."/>
            <person name="Ghai R."/>
            <person name="Kavagutti S V."/>
        </authorList>
    </citation>
    <scope>NUCLEOTIDE SEQUENCE</scope>
</reference>
<sequence>MSFRSLRTLLALGLLFAATGITPASSAVKAGAACTHVKEIRIVSGYKYTCIKSGKKLVWSKGVKVVVAKPTPTPTPSPSPTPTPTPSSSPSTPTAIGDPIGSIGGTNNGSAGQGTSPTQQQQMPPDTEFLYGRRIGMNCSTNGVFGFTGGMLAVCKDKRVVYALESDLPATPAGGYKSRPRWYPSLAQQFGKMAEPTCSPSSIKFTSPVIPLDSMAPSVPYGAMIGGHVTPIDHAYLGVMPLYKDAATRTEADYVPITSPTSGVITEIGNLGSPTSIRVVIDHGCDVATVYMVLNRLSGVLAPYAEELKSSGASKSVRIAVKAGEEFGRQRDNMLDFNVWDGTQWLSGFANPFSYTSGEAWKPFTADPLPFFTDSIRAVMESNMQKTTSPRFGKIDYDIPGTASGSWFLDGTFGYSGRMLSEIVNATSELMGGQVQNKNEVDWSHLAIAPHEVDSTQWIFSTGWWKDPAGDPHQFMFNLENGKTAPDKLTFSSGMVVYQLVDYSVLEPAGSPIRLVGNTPFAVGYTLSLGMPRGVVALQVNSDGSLRVEVNTTMTKVEDFTAFTSARRIYRH</sequence>
<accession>A0A6J7B184</accession>
<feature type="region of interest" description="Disordered" evidence="1">
    <location>
        <begin position="69"/>
        <end position="124"/>
    </location>
</feature>
<dbReference type="EMBL" id="CAFARE010000023">
    <property type="protein sequence ID" value="CAB4838603.1"/>
    <property type="molecule type" value="Genomic_DNA"/>
</dbReference>
<gene>
    <name evidence="2" type="ORF">UFOPK3232_00737</name>
</gene>
<protein>
    <submittedName>
        <fullName evidence="2">Unannotated protein</fullName>
    </submittedName>
</protein>
<feature type="compositionally biased region" description="Pro residues" evidence="1">
    <location>
        <begin position="71"/>
        <end position="87"/>
    </location>
</feature>
<feature type="compositionally biased region" description="Polar residues" evidence="1">
    <location>
        <begin position="108"/>
        <end position="124"/>
    </location>
</feature>